<dbReference type="Pfam" id="PF00575">
    <property type="entry name" value="S1"/>
    <property type="match status" value="1"/>
</dbReference>
<dbReference type="PANTHER" id="PTHR23355">
    <property type="entry name" value="RIBONUCLEASE"/>
    <property type="match status" value="1"/>
</dbReference>
<evidence type="ECO:0000256" key="8">
    <source>
        <dbReference type="HAMAP-Rule" id="MF_01895"/>
    </source>
</evidence>
<comment type="subcellular location">
    <subcellularLocation>
        <location evidence="2 8">Cytoplasm</location>
    </subcellularLocation>
</comment>
<dbReference type="EC" id="3.1.13.1" evidence="8"/>
<dbReference type="InterPro" id="IPR001900">
    <property type="entry name" value="RNase_II/R"/>
</dbReference>
<evidence type="ECO:0000259" key="10">
    <source>
        <dbReference type="PROSITE" id="PS50126"/>
    </source>
</evidence>
<dbReference type="Gene3D" id="2.40.50.140">
    <property type="entry name" value="Nucleic acid-binding proteins"/>
    <property type="match status" value="2"/>
</dbReference>
<keyword evidence="5 8" id="KW-0378">Hydrolase</keyword>
<dbReference type="InterPro" id="IPR003029">
    <property type="entry name" value="S1_domain"/>
</dbReference>
<keyword evidence="12" id="KW-1185">Reference proteome</keyword>
<comment type="catalytic activity">
    <reaction evidence="1 8">
        <text>Exonucleolytic cleavage in the 3'- to 5'-direction to yield nucleoside 5'-phosphates.</text>
        <dbReference type="EC" id="3.1.13.1"/>
    </reaction>
</comment>
<comment type="function">
    <text evidence="8">3'-5' exoribonuclease that releases 5'-nucleoside monophosphates and is involved in maturation of structured RNAs.</text>
</comment>
<feature type="domain" description="S1 motif" evidence="10">
    <location>
        <begin position="639"/>
        <end position="720"/>
    </location>
</feature>
<dbReference type="InterPro" id="IPR012340">
    <property type="entry name" value="NA-bd_OB-fold"/>
</dbReference>
<dbReference type="Proteomes" id="UP001354989">
    <property type="component" value="Chromosome"/>
</dbReference>
<dbReference type="CDD" id="cd04471">
    <property type="entry name" value="S1_RNase_R"/>
    <property type="match status" value="1"/>
</dbReference>
<dbReference type="Pfam" id="PF00773">
    <property type="entry name" value="RNB"/>
    <property type="match status" value="1"/>
</dbReference>
<feature type="compositionally biased region" description="Basic residues" evidence="9">
    <location>
        <begin position="1"/>
        <end position="17"/>
    </location>
</feature>
<dbReference type="PROSITE" id="PS01175">
    <property type="entry name" value="RIBONUCLEASE_II"/>
    <property type="match status" value="1"/>
</dbReference>
<evidence type="ECO:0000313" key="11">
    <source>
        <dbReference type="EMBL" id="BDC99326.1"/>
    </source>
</evidence>
<dbReference type="InterPro" id="IPR050180">
    <property type="entry name" value="RNR_Ribonuclease"/>
</dbReference>
<dbReference type="InterPro" id="IPR004476">
    <property type="entry name" value="RNase_II/RNase_R"/>
</dbReference>
<dbReference type="SUPFAM" id="SSF50249">
    <property type="entry name" value="Nucleic acid-binding proteins"/>
    <property type="match status" value="4"/>
</dbReference>
<evidence type="ECO:0000256" key="7">
    <source>
        <dbReference type="ARBA" id="ARBA00022884"/>
    </source>
</evidence>
<dbReference type="NCBIfam" id="TIGR02063">
    <property type="entry name" value="RNase_R"/>
    <property type="match status" value="1"/>
</dbReference>
<dbReference type="Pfam" id="PF08206">
    <property type="entry name" value="OB_RNB"/>
    <property type="match status" value="1"/>
</dbReference>
<evidence type="ECO:0000256" key="4">
    <source>
        <dbReference type="ARBA" id="ARBA00022722"/>
    </source>
</evidence>
<evidence type="ECO:0000256" key="3">
    <source>
        <dbReference type="ARBA" id="ARBA00022490"/>
    </source>
</evidence>
<dbReference type="Pfam" id="PF17876">
    <property type="entry name" value="CSD2"/>
    <property type="match status" value="1"/>
</dbReference>
<dbReference type="InterPro" id="IPR011805">
    <property type="entry name" value="RNase_R"/>
</dbReference>
<evidence type="ECO:0000256" key="1">
    <source>
        <dbReference type="ARBA" id="ARBA00001849"/>
    </source>
</evidence>
<evidence type="ECO:0000256" key="2">
    <source>
        <dbReference type="ARBA" id="ARBA00004496"/>
    </source>
</evidence>
<keyword evidence="6 8" id="KW-0269">Exonuclease</keyword>
<keyword evidence="7 8" id="KW-0694">RNA-binding</keyword>
<evidence type="ECO:0000256" key="6">
    <source>
        <dbReference type="ARBA" id="ARBA00022839"/>
    </source>
</evidence>
<name>A0ABN6LD55_9BACT</name>
<dbReference type="PANTHER" id="PTHR23355:SF9">
    <property type="entry name" value="DIS3-LIKE EXONUCLEASE 2"/>
    <property type="match status" value="1"/>
</dbReference>
<dbReference type="InterPro" id="IPR013223">
    <property type="entry name" value="RNase_B_OB_dom"/>
</dbReference>
<dbReference type="InterPro" id="IPR022966">
    <property type="entry name" value="RNase_II/R_CS"/>
</dbReference>
<dbReference type="RefSeq" id="WP_338396733.1">
    <property type="nucleotide sequence ID" value="NZ_AP025292.1"/>
</dbReference>
<evidence type="ECO:0000313" key="12">
    <source>
        <dbReference type="Proteomes" id="UP001354989"/>
    </source>
</evidence>
<dbReference type="SMART" id="SM00316">
    <property type="entry name" value="S1"/>
    <property type="match status" value="1"/>
</dbReference>
<dbReference type="PROSITE" id="PS50126">
    <property type="entry name" value="S1"/>
    <property type="match status" value="1"/>
</dbReference>
<protein>
    <recommendedName>
        <fullName evidence="8">Ribonuclease R</fullName>
        <shortName evidence="8">RNase R</shortName>
        <ecNumber evidence="8">3.1.13.1</ecNumber>
    </recommendedName>
</protein>
<proteinExistence type="inferred from homology"/>
<dbReference type="InterPro" id="IPR040476">
    <property type="entry name" value="CSD2"/>
</dbReference>
<dbReference type="NCBIfam" id="TIGR00358">
    <property type="entry name" value="3_prime_RNase"/>
    <property type="match status" value="1"/>
</dbReference>
<keyword evidence="3 8" id="KW-0963">Cytoplasm</keyword>
<reference evidence="11 12" key="1">
    <citation type="submission" date="2021-12" db="EMBL/GenBank/DDBJ databases">
        <title>Genome sequencing of bacteria with rrn-lacking chromosome and rrn-plasmid.</title>
        <authorList>
            <person name="Anda M."/>
            <person name="Iwasaki W."/>
        </authorList>
    </citation>
    <scope>NUCLEOTIDE SEQUENCE [LARGE SCALE GENOMIC DNA]</scope>
    <source>
        <strain evidence="11 12">NBRC 101262</strain>
    </source>
</reference>
<sequence>MGRKNKKTSFIKKRRTREKQTTQNLHEKIVQLLNNDPGKAWSVKQLCRKLLLKDRVSKQKAALFLEDLARDGDVSINAEGRYQCKEDPNKLVGIVDHVNPRMAFVIIEGREDDIKVTGNNLNYALDGDKVEVSIINKHGDRAEGRVTKIVERGKDEWVGKIEILPRFAFVVPDNKKIYKDVFVPLEHIMDAKHGQKVIVKVRKWADAETRNAMGKVTRVLGNSGDNEAEIHSIMAEYGLPFDFPKHVLKESEGISEAITEEEIAKRRDFRNITTFTIDPVDAKDFDDALSFQKLPNGNIEIGVHIADVSHYVRPNTKVEEEAYHRATSVYLVDRTIPMLPERLSNKLCSLRPNEEKLTFSAVFELNENAEIQQQWFGRTVIHSDRRFTYEEAQERIESQEGDFSEEIIELNRLAKIIKDRRFKSGAIAFETIEVKFQLDEHGKPLMVVPRERKDAHKLIEEFMLLANKKVAEFVFKKKAKGDAHPPTFIYRTHDYPNNEKLESFGSFAKRFGHQLRLGETGISHEINKLMAEIQGKPEQNVLEQLAIRSMAKAIYTTDPLIHFGLAFEHYTHFTSPIRRYPDMMVHRLLQHYLDGGKSADRVEYEKACEHSSEREKRAAEAERASIKYKQVEFMQNAPDKQYEGVITGVTEFGIFVEITETRCEGMVRMVDMKDDFYEYDEKNLRMIGRNNKRMFSLGDRVQVRVKHTDINRRTIDLIFSQD</sequence>
<evidence type="ECO:0000256" key="5">
    <source>
        <dbReference type="ARBA" id="ARBA00022801"/>
    </source>
</evidence>
<accession>A0ABN6LD55</accession>
<feature type="region of interest" description="Disordered" evidence="9">
    <location>
        <begin position="1"/>
        <end position="21"/>
    </location>
</feature>
<gene>
    <name evidence="8 11" type="primary">rnr</name>
    <name evidence="11" type="ORF">PEPS_16070</name>
</gene>
<organism evidence="11 12">
    <name type="scientific">Persicobacter psychrovividus</name>
    <dbReference type="NCBI Taxonomy" id="387638"/>
    <lineage>
        <taxon>Bacteria</taxon>
        <taxon>Pseudomonadati</taxon>
        <taxon>Bacteroidota</taxon>
        <taxon>Cytophagia</taxon>
        <taxon>Cytophagales</taxon>
        <taxon>Persicobacteraceae</taxon>
        <taxon>Persicobacter</taxon>
    </lineage>
</organism>
<dbReference type="SMART" id="SM00955">
    <property type="entry name" value="RNB"/>
    <property type="match status" value="1"/>
</dbReference>
<dbReference type="HAMAP" id="MF_01895">
    <property type="entry name" value="RNase_R"/>
    <property type="match status" value="1"/>
</dbReference>
<keyword evidence="4 8" id="KW-0540">Nuclease</keyword>
<evidence type="ECO:0000256" key="9">
    <source>
        <dbReference type="SAM" id="MobiDB-lite"/>
    </source>
</evidence>
<dbReference type="EMBL" id="AP025292">
    <property type="protein sequence ID" value="BDC99326.1"/>
    <property type="molecule type" value="Genomic_DNA"/>
</dbReference>
<comment type="similarity">
    <text evidence="8">Belongs to the RNR ribonuclease family. RNase R subfamily.</text>
</comment>